<dbReference type="EMBL" id="JAVREH010000006">
    <property type="protein sequence ID" value="MDT0261042.1"/>
    <property type="molecule type" value="Genomic_DNA"/>
</dbReference>
<keyword evidence="5 7" id="KW-0472">Membrane</keyword>
<reference evidence="9" key="1">
    <citation type="submission" date="2023-07" db="EMBL/GenBank/DDBJ databases">
        <title>30 novel species of actinomycetes from the DSMZ collection.</title>
        <authorList>
            <person name="Nouioui I."/>
        </authorList>
    </citation>
    <scope>NUCLEOTIDE SEQUENCE [LARGE SCALE GENOMIC DNA]</scope>
    <source>
        <strain evidence="9">DSM 44399</strain>
    </source>
</reference>
<evidence type="ECO:0000256" key="5">
    <source>
        <dbReference type="ARBA" id="ARBA00023136"/>
    </source>
</evidence>
<evidence type="ECO:0000256" key="7">
    <source>
        <dbReference type="SAM" id="Phobius"/>
    </source>
</evidence>
<gene>
    <name evidence="8" type="ORF">RM423_06495</name>
</gene>
<dbReference type="PANTHER" id="PTHR32196">
    <property type="entry name" value="ABC TRANSPORTER PERMEASE PROTEIN YPHD-RELATED-RELATED"/>
    <property type="match status" value="1"/>
</dbReference>
<keyword evidence="4 7" id="KW-1133">Transmembrane helix</keyword>
<dbReference type="InterPro" id="IPR001851">
    <property type="entry name" value="ABC_transp_permease"/>
</dbReference>
<proteinExistence type="predicted"/>
<dbReference type="Proteomes" id="UP001183176">
    <property type="component" value="Unassembled WGS sequence"/>
</dbReference>
<comment type="subcellular location">
    <subcellularLocation>
        <location evidence="1">Cell membrane</location>
        <topology evidence="1">Multi-pass membrane protein</topology>
    </subcellularLocation>
</comment>
<keyword evidence="9" id="KW-1185">Reference proteome</keyword>
<dbReference type="CDD" id="cd06579">
    <property type="entry name" value="TM_PBP1_transp_AraH_like"/>
    <property type="match status" value="1"/>
</dbReference>
<dbReference type="RefSeq" id="WP_311422198.1">
    <property type="nucleotide sequence ID" value="NZ_JAVREH010000006.1"/>
</dbReference>
<dbReference type="Pfam" id="PF02653">
    <property type="entry name" value="BPD_transp_2"/>
    <property type="match status" value="1"/>
</dbReference>
<feature type="region of interest" description="Disordered" evidence="6">
    <location>
        <begin position="1"/>
        <end position="25"/>
    </location>
</feature>
<evidence type="ECO:0000256" key="6">
    <source>
        <dbReference type="SAM" id="MobiDB-lite"/>
    </source>
</evidence>
<comment type="caution">
    <text evidence="8">The sequence shown here is derived from an EMBL/GenBank/DDBJ whole genome shotgun (WGS) entry which is preliminary data.</text>
</comment>
<feature type="transmembrane region" description="Helical" evidence="7">
    <location>
        <begin position="74"/>
        <end position="105"/>
    </location>
</feature>
<evidence type="ECO:0000256" key="1">
    <source>
        <dbReference type="ARBA" id="ARBA00004651"/>
    </source>
</evidence>
<evidence type="ECO:0000313" key="8">
    <source>
        <dbReference type="EMBL" id="MDT0261042.1"/>
    </source>
</evidence>
<name>A0ABU2J7S2_9ACTN</name>
<feature type="transmembrane region" description="Helical" evidence="7">
    <location>
        <begin position="111"/>
        <end position="135"/>
    </location>
</feature>
<feature type="transmembrane region" description="Helical" evidence="7">
    <location>
        <begin position="181"/>
        <end position="200"/>
    </location>
</feature>
<protein>
    <submittedName>
        <fullName evidence="8">ABC transporter permease</fullName>
    </submittedName>
</protein>
<keyword evidence="3 7" id="KW-0812">Transmembrane</keyword>
<organism evidence="8 9">
    <name type="scientific">Jatrophihabitans lederbergiae</name>
    <dbReference type="NCBI Taxonomy" id="3075547"/>
    <lineage>
        <taxon>Bacteria</taxon>
        <taxon>Bacillati</taxon>
        <taxon>Actinomycetota</taxon>
        <taxon>Actinomycetes</taxon>
        <taxon>Jatrophihabitantales</taxon>
        <taxon>Jatrophihabitantaceae</taxon>
        <taxon>Jatrophihabitans</taxon>
    </lineage>
</organism>
<feature type="transmembrane region" description="Helical" evidence="7">
    <location>
        <begin position="231"/>
        <end position="249"/>
    </location>
</feature>
<feature type="transmembrane region" description="Helical" evidence="7">
    <location>
        <begin position="316"/>
        <end position="332"/>
    </location>
</feature>
<feature type="transmembrane region" description="Helical" evidence="7">
    <location>
        <begin position="142"/>
        <end position="161"/>
    </location>
</feature>
<evidence type="ECO:0000256" key="2">
    <source>
        <dbReference type="ARBA" id="ARBA00022475"/>
    </source>
</evidence>
<accession>A0ABU2J7S2</accession>
<dbReference type="PANTHER" id="PTHR32196:SF63">
    <property type="entry name" value="INNER MEMBRANE ABC TRANSPORTER PERMEASE PROTEIN YJFF"/>
    <property type="match status" value="1"/>
</dbReference>
<sequence length="338" mass="33838">MTQQQLSDPVGQDTASQPVQAPGGRADQVSGLVQRHGGLAVLVVVALAASVFSQGFATSGNWQSILVGNAYTSLLALGMTFVIITGGIDLSVGSVFALGGVLAGWGVNHGGIVVAVLLPLLVCGLWGLVQGLLIARAGLAPFVVTLAGLLGARGLLQAISGEGTKTYLVPHGSAFLAIGDGTWRPIIAAVVLFALGGLVLQRSRFGQSLFAIGGSENAALLMGIPVLRSKTLVYVLSGTLAGGAGMLNASRLQSGVTNIGVGYELTAIAAVVIGGTLLVGGAGSMAGTAAGVLLVAIIQNLIGVHLSQYGSSASDAVNGGVLALVVLLQTYLSRVRRL</sequence>
<feature type="transmembrane region" description="Helical" evidence="7">
    <location>
        <begin position="39"/>
        <end position="62"/>
    </location>
</feature>
<evidence type="ECO:0000256" key="4">
    <source>
        <dbReference type="ARBA" id="ARBA00022989"/>
    </source>
</evidence>
<keyword evidence="2" id="KW-1003">Cell membrane</keyword>
<evidence type="ECO:0000256" key="3">
    <source>
        <dbReference type="ARBA" id="ARBA00022692"/>
    </source>
</evidence>
<feature type="compositionally biased region" description="Polar residues" evidence="6">
    <location>
        <begin position="1"/>
        <end position="19"/>
    </location>
</feature>
<feature type="transmembrane region" description="Helical" evidence="7">
    <location>
        <begin position="286"/>
        <end position="304"/>
    </location>
</feature>
<evidence type="ECO:0000313" key="9">
    <source>
        <dbReference type="Proteomes" id="UP001183176"/>
    </source>
</evidence>
<feature type="transmembrane region" description="Helical" evidence="7">
    <location>
        <begin position="261"/>
        <end position="279"/>
    </location>
</feature>